<accession>A0ABS5ZBN3</accession>
<gene>
    <name evidence="1" type="ORF">KCG35_08855</name>
</gene>
<dbReference type="EMBL" id="JAGSOY010000015">
    <property type="protein sequence ID" value="MBU2711168.1"/>
    <property type="molecule type" value="Genomic_DNA"/>
</dbReference>
<dbReference type="Pfam" id="PF08889">
    <property type="entry name" value="WbqC"/>
    <property type="match status" value="1"/>
</dbReference>
<reference evidence="1 2" key="1">
    <citation type="submission" date="2021-04" db="EMBL/GenBank/DDBJ databases">
        <authorList>
            <person name="Pira H."/>
            <person name="Risdian C."/>
            <person name="Wink J."/>
        </authorList>
    </citation>
    <scope>NUCLEOTIDE SEQUENCE [LARGE SCALE GENOMIC DNA]</scope>
    <source>
        <strain evidence="1 2">WH53</strain>
    </source>
</reference>
<dbReference type="Proteomes" id="UP000690515">
    <property type="component" value="Unassembled WGS sequence"/>
</dbReference>
<dbReference type="RefSeq" id="WP_215819326.1">
    <property type="nucleotide sequence ID" value="NZ_JAGSOY010000015.1"/>
</dbReference>
<dbReference type="InterPro" id="IPR014985">
    <property type="entry name" value="WbqC"/>
</dbReference>
<organism evidence="1 2">
    <name type="scientific">Zooshikella harenae</name>
    <dbReference type="NCBI Taxonomy" id="2827238"/>
    <lineage>
        <taxon>Bacteria</taxon>
        <taxon>Pseudomonadati</taxon>
        <taxon>Pseudomonadota</taxon>
        <taxon>Gammaproteobacteria</taxon>
        <taxon>Oceanospirillales</taxon>
        <taxon>Zooshikellaceae</taxon>
        <taxon>Zooshikella</taxon>
    </lineage>
</organism>
<protein>
    <submittedName>
        <fullName evidence="1">WbqC family protein</fullName>
    </submittedName>
</protein>
<evidence type="ECO:0000313" key="2">
    <source>
        <dbReference type="Proteomes" id="UP000690515"/>
    </source>
</evidence>
<proteinExistence type="predicted"/>
<sequence>MKTIAIMQPYWLPYIGYWQLIHAVDEFVLYDTVTYIKQGWINRNKFIVNGHPQWVTLSIKQASSHTLIKDIVLDGNKQKVLKTLIQSYAHTPYINQIKPVLCECLEYSSNHLVDYLHFSLNKILTLLNIKKKVIRASTIKHDMALQGETKVIDICRQLNAHCYINMLGGCKLYNSSTFKANGIKLLFLEKKPFYYNQYNHPHDFIDNLSILDILMNNSVQDVVDFLSYYKLYEQ</sequence>
<name>A0ABS5ZBN3_9GAMM</name>
<evidence type="ECO:0000313" key="1">
    <source>
        <dbReference type="EMBL" id="MBU2711168.1"/>
    </source>
</evidence>
<keyword evidence="2" id="KW-1185">Reference proteome</keyword>
<comment type="caution">
    <text evidence="1">The sequence shown here is derived from an EMBL/GenBank/DDBJ whole genome shotgun (WGS) entry which is preliminary data.</text>
</comment>